<organism evidence="1 2">
    <name type="scientific">Mesoflavibacter profundi</name>
    <dbReference type="NCBI Taxonomy" id="2708110"/>
    <lineage>
        <taxon>Bacteria</taxon>
        <taxon>Pseudomonadati</taxon>
        <taxon>Bacteroidota</taxon>
        <taxon>Flavobacteriia</taxon>
        <taxon>Flavobacteriales</taxon>
        <taxon>Flavobacteriaceae</taxon>
        <taxon>Mesoflavibacter</taxon>
    </lineage>
</organism>
<sequence length="168" mass="19967">MKTLAILIIIIGVLLKVLLIKKIRIDKKSEYDSYSNDRYQWGILTSFLEFKILSKYAGEIPFGPVFIHIKTEPKNIFDKTFFSDWFYRVENGVFLQRWSLNPLKRSNLSNAERELIFIDFETKKIKIIYSDIKTFWMDIEKNDNDQLILVLNNGKLEERIKIPNLNNL</sequence>
<evidence type="ECO:0000313" key="1">
    <source>
        <dbReference type="EMBL" id="MDA0177435.1"/>
    </source>
</evidence>
<evidence type="ECO:0000313" key="2">
    <source>
        <dbReference type="Proteomes" id="UP001149142"/>
    </source>
</evidence>
<keyword evidence="2" id="KW-1185">Reference proteome</keyword>
<comment type="caution">
    <text evidence="1">The sequence shown here is derived from an EMBL/GenBank/DDBJ whole genome shotgun (WGS) entry which is preliminary data.</text>
</comment>
<dbReference type="EMBL" id="JAPFGC010000002">
    <property type="protein sequence ID" value="MDA0177435.1"/>
    <property type="molecule type" value="Genomic_DNA"/>
</dbReference>
<dbReference type="Proteomes" id="UP001149142">
    <property type="component" value="Unassembled WGS sequence"/>
</dbReference>
<gene>
    <name evidence="1" type="ORF">OOZ35_08035</name>
</gene>
<protein>
    <submittedName>
        <fullName evidence="1">Uncharacterized protein</fullName>
    </submittedName>
</protein>
<reference evidence="1" key="1">
    <citation type="submission" date="2022-11" db="EMBL/GenBank/DDBJ databases">
        <title>Refractory cell wall polysaccharides provide important carbon source for microbial heterotrophs in the hadal ocean.</title>
        <authorList>
            <person name="Zhu X."/>
        </authorList>
    </citation>
    <scope>NUCLEOTIDE SEQUENCE</scope>
    <source>
        <strain evidence="1">MTRN7</strain>
    </source>
</reference>
<proteinExistence type="predicted"/>
<name>A0ABT4S032_9FLAO</name>
<dbReference type="RefSeq" id="WP_106686983.1">
    <property type="nucleotide sequence ID" value="NZ_CAXQEU010000095.1"/>
</dbReference>
<accession>A0ABT4S032</accession>